<protein>
    <submittedName>
        <fullName evidence="1">Redox protein OsmC</fullName>
    </submittedName>
</protein>
<organism evidence="1 2">
    <name type="scientific">Roseiterribacter gracilis</name>
    <dbReference type="NCBI Taxonomy" id="2812848"/>
    <lineage>
        <taxon>Bacteria</taxon>
        <taxon>Pseudomonadati</taxon>
        <taxon>Pseudomonadota</taxon>
        <taxon>Alphaproteobacteria</taxon>
        <taxon>Rhodospirillales</taxon>
        <taxon>Roseiterribacteraceae</taxon>
        <taxon>Roseiterribacter</taxon>
    </lineage>
</organism>
<reference evidence="1" key="1">
    <citation type="submission" date="2021-02" db="EMBL/GenBank/DDBJ databases">
        <title>Genome sequence of Rhodospirillales sp. strain TMPK1 isolated from soil.</title>
        <authorList>
            <person name="Nakai R."/>
            <person name="Kusada H."/>
            <person name="Tamaki H."/>
        </authorList>
    </citation>
    <scope>NUCLEOTIDE SEQUENCE</scope>
    <source>
        <strain evidence="1">TMPK1</strain>
    </source>
</reference>
<comment type="caution">
    <text evidence="1">The sequence shown here is derived from an EMBL/GenBank/DDBJ whole genome shotgun (WGS) entry which is preliminary data.</text>
</comment>
<dbReference type="PANTHER" id="PTHR42830:SF2">
    <property type="entry name" value="OSMC_OHR FAMILY PROTEIN"/>
    <property type="match status" value="1"/>
</dbReference>
<dbReference type="Pfam" id="PF02566">
    <property type="entry name" value="OsmC"/>
    <property type="match status" value="1"/>
</dbReference>
<dbReference type="PANTHER" id="PTHR42830">
    <property type="entry name" value="OSMOTICALLY INDUCIBLE FAMILY PROTEIN"/>
    <property type="match status" value="1"/>
</dbReference>
<evidence type="ECO:0000313" key="2">
    <source>
        <dbReference type="Proteomes" id="UP000681075"/>
    </source>
</evidence>
<dbReference type="SUPFAM" id="SSF82784">
    <property type="entry name" value="OsmC-like"/>
    <property type="match status" value="1"/>
</dbReference>
<dbReference type="AlphaFoldDB" id="A0A8S8XAZ5"/>
<accession>A0A8S8XAZ5</accession>
<sequence length="149" mass="16481">MASEHHVGFFWSRGDAAFTPGTYPQNYVLQFPGGLDVDGSPAPEFGGSEAGVDPEQALVAALSSCHALTFLALAAKRRFTVETYQDDATCSIGKREDGKSWVDVVWLRPRVVFAQPIEDDVLRQLHEQAHRYCFIANSVKSDVRIEPQI</sequence>
<dbReference type="Gene3D" id="3.30.300.20">
    <property type="match status" value="1"/>
</dbReference>
<keyword evidence="2" id="KW-1185">Reference proteome</keyword>
<dbReference type="InterPro" id="IPR052707">
    <property type="entry name" value="OsmC_Ohr_Peroxiredoxin"/>
</dbReference>
<name>A0A8S8XAZ5_9PROT</name>
<proteinExistence type="predicted"/>
<dbReference type="InterPro" id="IPR015946">
    <property type="entry name" value="KH_dom-like_a/b"/>
</dbReference>
<dbReference type="RefSeq" id="WP_420243789.1">
    <property type="nucleotide sequence ID" value="NZ_BOPV01000001.1"/>
</dbReference>
<dbReference type="Proteomes" id="UP000681075">
    <property type="component" value="Unassembled WGS sequence"/>
</dbReference>
<evidence type="ECO:0000313" key="1">
    <source>
        <dbReference type="EMBL" id="GIL40643.1"/>
    </source>
</evidence>
<dbReference type="InterPro" id="IPR036102">
    <property type="entry name" value="OsmC/Ohrsf"/>
</dbReference>
<dbReference type="InterPro" id="IPR003718">
    <property type="entry name" value="OsmC/Ohr_fam"/>
</dbReference>
<dbReference type="EMBL" id="BOPV01000001">
    <property type="protein sequence ID" value="GIL40643.1"/>
    <property type="molecule type" value="Genomic_DNA"/>
</dbReference>
<gene>
    <name evidence="1" type="primary">osmC_2</name>
    <name evidence="1" type="ORF">TMPK1_28800</name>
</gene>